<dbReference type="Proteomes" id="UP001470809">
    <property type="component" value="Chromosome"/>
</dbReference>
<organism evidence="2 3">
    <name type="scientific">Yoonia rhodophyticola</name>
    <dbReference type="NCBI Taxonomy" id="3137370"/>
    <lineage>
        <taxon>Bacteria</taxon>
        <taxon>Pseudomonadati</taxon>
        <taxon>Pseudomonadota</taxon>
        <taxon>Alphaproteobacteria</taxon>
        <taxon>Rhodobacterales</taxon>
        <taxon>Paracoccaceae</taxon>
        <taxon>Yoonia</taxon>
    </lineage>
</organism>
<feature type="transmembrane region" description="Helical" evidence="1">
    <location>
        <begin position="175"/>
        <end position="193"/>
    </location>
</feature>
<sequence>MVDPAPLGRAAKMISAAPIMTELFLSGAALAGLWVLAATLHQRDQWDPINRRFLFGVRVLMTLFAGRVLVVLTDLAAFRILELLAAALIPLAVLLLTEGLLRRHAPPFVKAIIGIGAVIFGFSAFWYSDSIDPARLVALLCFQVAGFCLAGWLILTRDRASLLPSENITVTRLGLTLILFVPMALGDFLLLYLDLPVQFSALGVLVLCWLAIGLARRDLGHRATLFSLFLMIAAAVLLGLLVGFLVGIDRDGGLMLCGILVAATLLVMIYNDARALQSEARSLGLLQHMATAEISDPVAFLQDLQAHPLVEGAVIVSEESLVDLQSPVLDRIFDATPVLRRADPPALGVSADDHIAHLFARYSATHIMLASVRPRVLIALSMPAMRASDSAELELQVVQRMAVLISERTGGPHG</sequence>
<dbReference type="EMBL" id="CP151767">
    <property type="protein sequence ID" value="WZU66815.1"/>
    <property type="molecule type" value="Genomic_DNA"/>
</dbReference>
<feature type="transmembrane region" description="Helical" evidence="1">
    <location>
        <begin position="199"/>
        <end position="216"/>
    </location>
</feature>
<feature type="transmembrane region" description="Helical" evidence="1">
    <location>
        <begin position="76"/>
        <end position="96"/>
    </location>
</feature>
<keyword evidence="3" id="KW-1185">Reference proteome</keyword>
<evidence type="ECO:0000313" key="3">
    <source>
        <dbReference type="Proteomes" id="UP001470809"/>
    </source>
</evidence>
<name>A0AAN0M8A6_9RHOB</name>
<evidence type="ECO:0000256" key="1">
    <source>
        <dbReference type="SAM" id="Phobius"/>
    </source>
</evidence>
<reference evidence="3" key="1">
    <citation type="submission" date="2024-04" db="EMBL/GenBank/DDBJ databases">
        <title>Phylogenomic analyses of a clade within the roseobacter group suggest taxonomic reassignments of species of the genera Aestuariivita, Citreicella, Loktanella, Nautella, Pelagibaca, Ruegeria, Thalassobius, Thiobacimonas and Tropicibacter, and the proposal o.</title>
        <authorList>
            <person name="Jeon C.O."/>
        </authorList>
    </citation>
    <scope>NUCLEOTIDE SEQUENCE [LARGE SCALE GENOMIC DNA]</scope>
    <source>
        <strain evidence="3">SS1-5</strain>
    </source>
</reference>
<dbReference type="KEGG" id="yrh:AABB31_17700"/>
<keyword evidence="1" id="KW-1133">Transmembrane helix</keyword>
<feature type="transmembrane region" description="Helical" evidence="1">
    <location>
        <begin position="252"/>
        <end position="271"/>
    </location>
</feature>
<dbReference type="RefSeq" id="WP_342076135.1">
    <property type="nucleotide sequence ID" value="NZ_CP151767.2"/>
</dbReference>
<keyword evidence="1" id="KW-0472">Membrane</keyword>
<feature type="transmembrane region" description="Helical" evidence="1">
    <location>
        <begin position="108"/>
        <end position="128"/>
    </location>
</feature>
<feature type="transmembrane region" description="Helical" evidence="1">
    <location>
        <begin position="53"/>
        <end position="70"/>
    </location>
</feature>
<keyword evidence="1" id="KW-0812">Transmembrane</keyword>
<feature type="transmembrane region" description="Helical" evidence="1">
    <location>
        <begin position="134"/>
        <end position="155"/>
    </location>
</feature>
<accession>A0AAN0M8A6</accession>
<gene>
    <name evidence="2" type="ORF">AABB31_17700</name>
</gene>
<protein>
    <submittedName>
        <fullName evidence="2">Uncharacterized protein</fullName>
    </submittedName>
</protein>
<proteinExistence type="predicted"/>
<evidence type="ECO:0000313" key="2">
    <source>
        <dbReference type="EMBL" id="WZU66815.1"/>
    </source>
</evidence>
<feature type="transmembrane region" description="Helical" evidence="1">
    <location>
        <begin position="223"/>
        <end position="246"/>
    </location>
</feature>
<reference evidence="2 3" key="2">
    <citation type="submission" date="2024-08" db="EMBL/GenBank/DDBJ databases">
        <title>Phylogenomic analyses of a clade within the roseobacter group suggest taxonomic reassignments of species of the genera Aestuariivita, Citreicella, Loktanella, Nautella, Pelagibaca, Ruegeria, Thalassobius, Thiobacimonas and Tropicibacter, and the proposal o.</title>
        <authorList>
            <person name="Jeon C.O."/>
        </authorList>
    </citation>
    <scope>NUCLEOTIDE SEQUENCE [LARGE SCALE GENOMIC DNA]</scope>
    <source>
        <strain evidence="2 3">SS1-5</strain>
    </source>
</reference>
<dbReference type="AlphaFoldDB" id="A0AAN0M8A6"/>
<feature type="transmembrane region" description="Helical" evidence="1">
    <location>
        <begin position="23"/>
        <end position="41"/>
    </location>
</feature>